<keyword evidence="4 6" id="KW-1133">Transmembrane helix</keyword>
<organism evidence="7">
    <name type="scientific">Timema douglasi</name>
    <name type="common">Walking stick</name>
    <dbReference type="NCBI Taxonomy" id="61478"/>
    <lineage>
        <taxon>Eukaryota</taxon>
        <taxon>Metazoa</taxon>
        <taxon>Ecdysozoa</taxon>
        <taxon>Arthropoda</taxon>
        <taxon>Hexapoda</taxon>
        <taxon>Insecta</taxon>
        <taxon>Pterygota</taxon>
        <taxon>Neoptera</taxon>
        <taxon>Polyneoptera</taxon>
        <taxon>Phasmatodea</taxon>
        <taxon>Timematodea</taxon>
        <taxon>Timematoidea</taxon>
        <taxon>Timematidae</taxon>
        <taxon>Timema</taxon>
    </lineage>
</organism>
<sequence length="371" mass="41844">MRLSLTPFQSHCFTKRSWEHQGSNLKPLYMKPGTLPTRAQRCAEPCSRVVHTCTHHVARVGGPAQPSYPRWHSAWVMDVAIWFNPYHPLLSVCWRDDGTASYHRLGPADSAPFFHRYSSVVLFVCILCMAMSWGLSKDPELDRMSSIVWRVSSHIFGALATHLIRDARLGGLCLWPDSTELSIPYLVYIASIAETTENQENDDSKTPRRVTYQDVSKYIAELRCYFMQESNEGSPLSALDTCADFVQKTLCDQRPLFHCISIVLAICVVLMLLSQTSGSPILVQSSWLVTTAVLGHLIRDAAQNGFWICPLEPAPPLPYCVYITMICALPYMIRLERVAKPQKHAFHNEGIQPEEELAKRGFSIYKGPGKV</sequence>
<evidence type="ECO:0000256" key="3">
    <source>
        <dbReference type="ARBA" id="ARBA00022692"/>
    </source>
</evidence>
<dbReference type="PANTHER" id="PTHR13628:SF1">
    <property type="entry name" value="TRANSMEMBRANE PROTEIN 267"/>
    <property type="match status" value="1"/>
</dbReference>
<dbReference type="GO" id="GO:0016020">
    <property type="term" value="C:membrane"/>
    <property type="evidence" value="ECO:0007669"/>
    <property type="project" value="UniProtKB-SubCell"/>
</dbReference>
<gene>
    <name evidence="7" type="ORF">TDIB3V08_LOCUS8087</name>
</gene>
<evidence type="ECO:0000256" key="5">
    <source>
        <dbReference type="ARBA" id="ARBA00023136"/>
    </source>
</evidence>
<accession>A0A7R8VS01</accession>
<protein>
    <recommendedName>
        <fullName evidence="2">Transmembrane protein 267</fullName>
    </recommendedName>
</protein>
<evidence type="ECO:0000256" key="1">
    <source>
        <dbReference type="ARBA" id="ARBA00004141"/>
    </source>
</evidence>
<feature type="transmembrane region" description="Helical" evidence="6">
    <location>
        <begin position="255"/>
        <end position="273"/>
    </location>
</feature>
<dbReference type="PANTHER" id="PTHR13628">
    <property type="entry name" value="TRANSMEMBRANE PROTEIN 267"/>
    <property type="match status" value="1"/>
</dbReference>
<keyword evidence="3 6" id="KW-0812">Transmembrane</keyword>
<reference evidence="7" key="1">
    <citation type="submission" date="2020-11" db="EMBL/GenBank/DDBJ databases">
        <authorList>
            <person name="Tran Van P."/>
        </authorList>
    </citation>
    <scope>NUCLEOTIDE SEQUENCE</scope>
</reference>
<evidence type="ECO:0000256" key="6">
    <source>
        <dbReference type="SAM" id="Phobius"/>
    </source>
</evidence>
<evidence type="ECO:0000256" key="4">
    <source>
        <dbReference type="ARBA" id="ARBA00022989"/>
    </source>
</evidence>
<feature type="transmembrane region" description="Helical" evidence="6">
    <location>
        <begin position="316"/>
        <end position="333"/>
    </location>
</feature>
<name>A0A7R8VS01_TIMDO</name>
<dbReference type="InterPro" id="IPR026572">
    <property type="entry name" value="TMEM267"/>
</dbReference>
<dbReference type="EMBL" id="OA568796">
    <property type="protein sequence ID" value="CAD7201896.1"/>
    <property type="molecule type" value="Genomic_DNA"/>
</dbReference>
<dbReference type="AlphaFoldDB" id="A0A7R8VS01"/>
<keyword evidence="5 6" id="KW-0472">Membrane</keyword>
<evidence type="ECO:0000256" key="2">
    <source>
        <dbReference type="ARBA" id="ARBA00013977"/>
    </source>
</evidence>
<comment type="subcellular location">
    <subcellularLocation>
        <location evidence="1">Membrane</location>
        <topology evidence="1">Multi-pass membrane protein</topology>
    </subcellularLocation>
</comment>
<feature type="transmembrane region" description="Helical" evidence="6">
    <location>
        <begin position="114"/>
        <end position="135"/>
    </location>
</feature>
<proteinExistence type="predicted"/>
<evidence type="ECO:0000313" key="7">
    <source>
        <dbReference type="EMBL" id="CAD7201896.1"/>
    </source>
</evidence>